<accession>K2PEC6</accession>
<dbReference type="InterPro" id="IPR000904">
    <property type="entry name" value="Sec7_dom"/>
</dbReference>
<dbReference type="InterPro" id="IPR035999">
    <property type="entry name" value="Sec7_dom_sf"/>
</dbReference>
<dbReference type="SMART" id="SM00222">
    <property type="entry name" value="Sec7"/>
    <property type="match status" value="1"/>
</dbReference>
<dbReference type="SUPFAM" id="SSF48371">
    <property type="entry name" value="ARM repeat"/>
    <property type="match status" value="1"/>
</dbReference>
<dbReference type="EMBL" id="AHKC01001383">
    <property type="protein sequence ID" value="EKF39322.1"/>
    <property type="molecule type" value="Genomic_DNA"/>
</dbReference>
<dbReference type="OrthoDB" id="430364at2759"/>
<name>K2PEC6_TRYCR</name>
<gene>
    <name evidence="3" type="ORF">MOQ_000453</name>
</gene>
<feature type="region of interest" description="Disordered" evidence="1">
    <location>
        <begin position="375"/>
        <end position="402"/>
    </location>
</feature>
<dbReference type="GO" id="GO:0012505">
    <property type="term" value="C:endomembrane system"/>
    <property type="evidence" value="ECO:0007669"/>
    <property type="project" value="UniProtKB-ARBA"/>
</dbReference>
<feature type="compositionally biased region" description="Basic and acidic residues" evidence="1">
    <location>
        <begin position="222"/>
        <end position="239"/>
    </location>
</feature>
<feature type="compositionally biased region" description="Low complexity" evidence="1">
    <location>
        <begin position="378"/>
        <end position="402"/>
    </location>
</feature>
<protein>
    <recommendedName>
        <fullName evidence="2">SEC7 domain-containing protein</fullName>
    </recommendedName>
</protein>
<evidence type="ECO:0000313" key="4">
    <source>
        <dbReference type="Proteomes" id="UP000007350"/>
    </source>
</evidence>
<dbReference type="PROSITE" id="PS50190">
    <property type="entry name" value="SEC7"/>
    <property type="match status" value="1"/>
</dbReference>
<dbReference type="GO" id="GO:0032012">
    <property type="term" value="P:regulation of ARF protein signal transduction"/>
    <property type="evidence" value="ECO:0007669"/>
    <property type="project" value="InterPro"/>
</dbReference>
<dbReference type="InterPro" id="IPR023394">
    <property type="entry name" value="Sec7_C_sf"/>
</dbReference>
<feature type="domain" description="SEC7" evidence="2">
    <location>
        <begin position="529"/>
        <end position="783"/>
    </location>
</feature>
<organism evidence="3 4">
    <name type="scientific">Trypanosoma cruzi marinkellei</name>
    <dbReference type="NCBI Taxonomy" id="85056"/>
    <lineage>
        <taxon>Eukaryota</taxon>
        <taxon>Discoba</taxon>
        <taxon>Euglenozoa</taxon>
        <taxon>Kinetoplastea</taxon>
        <taxon>Metakinetoplastina</taxon>
        <taxon>Trypanosomatida</taxon>
        <taxon>Trypanosomatidae</taxon>
        <taxon>Trypanosoma</taxon>
        <taxon>Schizotrypanum</taxon>
    </lineage>
</organism>
<dbReference type="PANTHER" id="PTHR10663:SF388">
    <property type="entry name" value="GOLGI-SPECIFIC BREFELDIN A-RESISTANCE GUANINE NUCLEOTIDE EXCHANGE FACTOR 1"/>
    <property type="match status" value="1"/>
</dbReference>
<keyword evidence="4" id="KW-1185">Reference proteome</keyword>
<reference evidence="3 4" key="1">
    <citation type="journal article" date="2012" name="BMC Genomics">
        <title>Comparative genomic analysis of human infective Trypanosoma cruzi lineages with the bat-restricted subspecies T. cruzi marinkellei.</title>
        <authorList>
            <person name="Franzen O."/>
            <person name="Talavera-Lopez C."/>
            <person name="Ochaya S."/>
            <person name="Butler C.E."/>
            <person name="Messenger L.A."/>
            <person name="Lewis M.D."/>
            <person name="Llewellyn M.S."/>
            <person name="Marinkelle C.J."/>
            <person name="Tyler K.M."/>
            <person name="Miles M.A."/>
            <person name="Andersson B."/>
        </authorList>
    </citation>
    <scope>NUCLEOTIDE SEQUENCE [LARGE SCALE GENOMIC DNA]</scope>
    <source>
        <strain evidence="3 4">B7</strain>
    </source>
</reference>
<comment type="caution">
    <text evidence="3">The sequence shown here is derived from an EMBL/GenBank/DDBJ whole genome shotgun (WGS) entry which is preliminary data.</text>
</comment>
<feature type="region of interest" description="Disordered" evidence="1">
    <location>
        <begin position="1149"/>
        <end position="1178"/>
    </location>
</feature>
<evidence type="ECO:0000256" key="1">
    <source>
        <dbReference type="SAM" id="MobiDB-lite"/>
    </source>
</evidence>
<evidence type="ECO:0000259" key="2">
    <source>
        <dbReference type="PROSITE" id="PS50190"/>
    </source>
</evidence>
<dbReference type="SUPFAM" id="SSF48425">
    <property type="entry name" value="Sec7 domain"/>
    <property type="match status" value="1"/>
</dbReference>
<sequence>MEANGHVSSLSSSDGAECWRRDCLVLSNQTQNLLVAIRSNGRFGANARFANAGRLTEHPLLRQLKALQREIMTPTLVRHISEEAILRPFCDLYSSEEMGDTIVGVALASLSNLIDLRCSFITRNGLEMILQIVHGKKSEANDISTYEVVLARTLQLYVSCAGHPCARGLPEDTFIRILRRACKVALHPMVSPLLRRTAEQAMKSIVTSLYTFVVKNKPHSSPLEEKNETVVKNEAGEEEKSSLTGTNMLRYICTLIRGADNEKGSNSKIQRSVNKSSPKAAAVQLEGLWLVQAMLLVVNDCLCEPGWEELLHSVQHDLCRALLVTGVSTENIIVLSLILRTVHIVVKIASIHVVPQTFSFIRVLHLDPLMRMTEELRSGPSSPRRNISSPSLTTSPSMPTLSQSHRSITQMMDLYERRELLLESLVEFCGDADFSTFCYAQYDLSRRFPPLFDRLCAVLVKNCFYVVDGENSCALRREDRTGVPFDFGAEGFLTQMDALALEAMIGLLRQTALAVSHPLPPPAELTSLILFRLEQKKLLMEFASLFRRNAIKEGIPFLLGKATRVPAGSSYRNIFGSGVEDTPAFVLVEPAGGREVGACLYYLSDVLDKRALGEYLGELGRDPPAPAPGEGGEGAAALAAWKAEREKSHLQAGTIRFYEEQLKGFLQEFDYRNKSLLSCIRETAYRMCMPGEAQKIDRVMEAFAKIWAKTNFDAGKEINPFCSEQGPFIIAFSLIMLNTDQHSGKMMKPMKKEDFRRVHRDSDGGNKLPDEFLDLLYDDVKAHQIIMADMIDAGFSNDVTWALEMRELALAKDVISKDALMRCSMQVTGSNPKDQAVAQALHAFVFSSLWNNCLTAFSNTIYTCGISLEQYLMAEGDVEMESTKLDSSLTPAEEAYNVALDGLCFLAKTATMFGVVSAVNHVVLVLLSQLPLDMQDANGSLVRLGNQRFSLHCLEKLFCVLHDCMPMVIDAWGELGNFFSKSFLLGIFARERNVTSSTSSSTPSSTDCSELWEELRHDPRIVVAGAKRATSEGGWFSALWGSSFSSERVKAQEDEERRATERVKVLFPAMEEFLRMIDKLEDEPHLQFFRALCEMGRMKSKGAADSYAASYMMLLITEVAIRRSNDTVVLECYMKLCQHVTSSIFATINQPKGSRSQQSNSSCCNDGSGGGSSCNSNKNNTTGPAVEYESSLTDPSQPIRPEAHDYWLSLAIRVVKALLRALKHFICHDLQQEVGPQVLNLLTSAPSNVFTSVVAPLLSNTLLELLSEPQYLPHIPTHSVLVRLLNTLCMMATACSHPLVQWRTRKALTIMVKEEHYDILRDGEDVINALVTYALESSSEDEEAVGSVANASEVDQGETLESIADDVTMICRRLVAAHDLGSTDNENTEWHRVWIASLRGLCALVVLSRQYRDRSEALLCLQHCLLDSDIKRLPVASISLLYEDVVFPLTEQICAPSSAADPAPSRCIKTPADTAVNPTSTQTFVTSLLSSFSPRPTAKMATKNSSDPSSAAKERNQLVAIDLKCRVVGLLPKVLLHYVKSLGETPEVLQELWQRILGTLYALYTAPTESSCNSVTADAQDAKELGRCNALTEEENILREAIQETIKNMIYVLSATLSEPECKKVMQQTPYFWTSTKNLLRTFDFAGPLLAHIDALDG</sequence>
<feature type="region of interest" description="Disordered" evidence="1">
    <location>
        <begin position="219"/>
        <end position="239"/>
    </location>
</feature>
<dbReference type="GO" id="GO:0016192">
    <property type="term" value="P:vesicle-mediated transport"/>
    <property type="evidence" value="ECO:0007669"/>
    <property type="project" value="UniProtKB-ARBA"/>
</dbReference>
<proteinExistence type="predicted"/>
<dbReference type="GO" id="GO:0005737">
    <property type="term" value="C:cytoplasm"/>
    <property type="evidence" value="ECO:0007669"/>
    <property type="project" value="UniProtKB-ARBA"/>
</dbReference>
<dbReference type="PANTHER" id="PTHR10663">
    <property type="entry name" value="GUANYL-NUCLEOTIDE EXCHANGE FACTOR"/>
    <property type="match status" value="1"/>
</dbReference>
<dbReference type="Pfam" id="PF01369">
    <property type="entry name" value="Sec7"/>
    <property type="match status" value="1"/>
</dbReference>
<feature type="compositionally biased region" description="Low complexity" evidence="1">
    <location>
        <begin position="1152"/>
        <end position="1166"/>
    </location>
</feature>
<evidence type="ECO:0000313" key="3">
    <source>
        <dbReference type="EMBL" id="EKF39322.1"/>
    </source>
</evidence>
<dbReference type="InterPro" id="IPR016024">
    <property type="entry name" value="ARM-type_fold"/>
</dbReference>
<dbReference type="Proteomes" id="UP000007350">
    <property type="component" value="Unassembled WGS sequence"/>
</dbReference>
<dbReference type="Gene3D" id="1.10.1000.11">
    <property type="entry name" value="Arf Nucleotide-binding Site Opener,domain 2"/>
    <property type="match status" value="1"/>
</dbReference>
<dbReference type="GO" id="GO:0005085">
    <property type="term" value="F:guanyl-nucleotide exchange factor activity"/>
    <property type="evidence" value="ECO:0007669"/>
    <property type="project" value="InterPro"/>
</dbReference>